<keyword evidence="3" id="KW-0347">Helicase</keyword>
<feature type="compositionally biased region" description="Polar residues" evidence="5">
    <location>
        <begin position="2215"/>
        <end position="2236"/>
    </location>
</feature>
<dbReference type="Proteomes" id="UP000734854">
    <property type="component" value="Unassembled WGS sequence"/>
</dbReference>
<feature type="compositionally biased region" description="Low complexity" evidence="5">
    <location>
        <begin position="2309"/>
        <end position="2328"/>
    </location>
</feature>
<feature type="domain" description="Helicase SEN1 beta-barrel" evidence="8">
    <location>
        <begin position="1270"/>
        <end position="1376"/>
    </location>
</feature>
<evidence type="ECO:0000313" key="9">
    <source>
        <dbReference type="EMBL" id="KAG6494188.1"/>
    </source>
</evidence>
<gene>
    <name evidence="9" type="ORF">ZIOFF_049207</name>
</gene>
<feature type="region of interest" description="Disordered" evidence="5">
    <location>
        <begin position="1092"/>
        <end position="1113"/>
    </location>
</feature>
<dbReference type="InterPro" id="IPR027417">
    <property type="entry name" value="P-loop_NTPase"/>
</dbReference>
<organism evidence="9 10">
    <name type="scientific">Zingiber officinale</name>
    <name type="common">Ginger</name>
    <name type="synonym">Amomum zingiber</name>
    <dbReference type="NCBI Taxonomy" id="94328"/>
    <lineage>
        <taxon>Eukaryota</taxon>
        <taxon>Viridiplantae</taxon>
        <taxon>Streptophyta</taxon>
        <taxon>Embryophyta</taxon>
        <taxon>Tracheophyta</taxon>
        <taxon>Spermatophyta</taxon>
        <taxon>Magnoliopsida</taxon>
        <taxon>Liliopsida</taxon>
        <taxon>Zingiberales</taxon>
        <taxon>Zingiberaceae</taxon>
        <taxon>Zingiber</taxon>
    </lineage>
</organism>
<comment type="caution">
    <text evidence="9">The sequence shown here is derived from an EMBL/GenBank/DDBJ whole genome shotgun (WGS) entry which is preliminary data.</text>
</comment>
<accession>A0A8J5FQW4</accession>
<keyword evidence="2" id="KW-0378">Hydrolase</keyword>
<dbReference type="InterPro" id="IPR045055">
    <property type="entry name" value="DNA2/NAM7-like"/>
</dbReference>
<dbReference type="CDD" id="cd18808">
    <property type="entry name" value="SF1_C_Upf1"/>
    <property type="match status" value="1"/>
</dbReference>
<evidence type="ECO:0000259" key="6">
    <source>
        <dbReference type="Pfam" id="PF13086"/>
    </source>
</evidence>
<keyword evidence="1" id="KW-0547">Nucleotide-binding</keyword>
<dbReference type="Pfam" id="PF13086">
    <property type="entry name" value="AAA_11"/>
    <property type="match status" value="1"/>
</dbReference>
<dbReference type="FunFam" id="3.40.50.300:FF:000326">
    <property type="entry name" value="P-loop containing nucleoside triphosphate hydrolase"/>
    <property type="match status" value="1"/>
</dbReference>
<dbReference type="PANTHER" id="PTHR10887:SF495">
    <property type="entry name" value="HELICASE SENATAXIN ISOFORM X1-RELATED"/>
    <property type="match status" value="1"/>
</dbReference>
<evidence type="ECO:0000256" key="5">
    <source>
        <dbReference type="SAM" id="MobiDB-lite"/>
    </source>
</evidence>
<feature type="domain" description="DNA2/NAM7 helicase-like C-terminal" evidence="7">
    <location>
        <begin position="1814"/>
        <end position="2020"/>
    </location>
</feature>
<dbReference type="GO" id="GO:0004386">
    <property type="term" value="F:helicase activity"/>
    <property type="evidence" value="ECO:0007669"/>
    <property type="project" value="UniProtKB-KW"/>
</dbReference>
<dbReference type="GO" id="GO:0005694">
    <property type="term" value="C:chromosome"/>
    <property type="evidence" value="ECO:0007669"/>
    <property type="project" value="UniProtKB-ARBA"/>
</dbReference>
<feature type="compositionally biased region" description="Low complexity" evidence="5">
    <location>
        <begin position="2355"/>
        <end position="2364"/>
    </location>
</feature>
<evidence type="ECO:0000256" key="3">
    <source>
        <dbReference type="ARBA" id="ARBA00022806"/>
    </source>
</evidence>
<dbReference type="InterPro" id="IPR041677">
    <property type="entry name" value="DNA2/NAM7_AAA_11"/>
</dbReference>
<reference evidence="9 10" key="1">
    <citation type="submission" date="2020-08" db="EMBL/GenBank/DDBJ databases">
        <title>Plant Genome Project.</title>
        <authorList>
            <person name="Zhang R.-G."/>
        </authorList>
    </citation>
    <scope>NUCLEOTIDE SEQUENCE [LARGE SCALE GENOMIC DNA]</scope>
    <source>
        <tissue evidence="9">Rhizome</tissue>
    </source>
</reference>
<evidence type="ECO:0000256" key="4">
    <source>
        <dbReference type="ARBA" id="ARBA00022840"/>
    </source>
</evidence>
<evidence type="ECO:0000313" key="10">
    <source>
        <dbReference type="Proteomes" id="UP000734854"/>
    </source>
</evidence>
<dbReference type="Pfam" id="PF23576">
    <property type="entry name" value="SEN1_barrel"/>
    <property type="match status" value="1"/>
</dbReference>
<name>A0A8J5FQW4_ZINOF</name>
<dbReference type="PANTHER" id="PTHR10887">
    <property type="entry name" value="DNA2/NAM7 HELICASE FAMILY"/>
    <property type="match status" value="1"/>
</dbReference>
<evidence type="ECO:0000256" key="2">
    <source>
        <dbReference type="ARBA" id="ARBA00022801"/>
    </source>
</evidence>
<protein>
    <submittedName>
        <fullName evidence="9">Uncharacterized protein</fullName>
    </submittedName>
</protein>
<feature type="domain" description="DNA2/NAM7 helicase helicase" evidence="6">
    <location>
        <begin position="1433"/>
        <end position="1806"/>
    </location>
</feature>
<keyword evidence="10" id="KW-1185">Reference proteome</keyword>
<feature type="region of interest" description="Disordered" evidence="5">
    <location>
        <begin position="2063"/>
        <end position="2131"/>
    </location>
</feature>
<evidence type="ECO:0000259" key="7">
    <source>
        <dbReference type="Pfam" id="PF13087"/>
    </source>
</evidence>
<feature type="compositionally biased region" description="Polar residues" evidence="5">
    <location>
        <begin position="2104"/>
        <end position="2131"/>
    </location>
</feature>
<feature type="compositionally biased region" description="Basic and acidic residues" evidence="5">
    <location>
        <begin position="2066"/>
        <end position="2088"/>
    </location>
</feature>
<dbReference type="InterPro" id="IPR056474">
    <property type="entry name" value="SEN1_barrel"/>
</dbReference>
<evidence type="ECO:0000259" key="8">
    <source>
        <dbReference type="Pfam" id="PF23576"/>
    </source>
</evidence>
<evidence type="ECO:0000256" key="1">
    <source>
        <dbReference type="ARBA" id="ARBA00022741"/>
    </source>
</evidence>
<dbReference type="CDD" id="cd18042">
    <property type="entry name" value="DEXXQc_SETX"/>
    <property type="match status" value="1"/>
</dbReference>
<feature type="compositionally biased region" description="Polar residues" evidence="5">
    <location>
        <begin position="2258"/>
        <end position="2279"/>
    </location>
</feature>
<sequence length="2395" mass="268413">MPPLAMSKKGCIRRELLDRWNAIQEEEDNSLPSSERRVLRVKEEWWRIFSDESDVAFVVVCKKFSDSFNFLVNLPEEKHIWCDFSDLMVPLLETFHNYFKDANCDSPLKILWKRVSRELGHCTQCICQHHHAQEYYNVEYETDTVDPLLTVLQCLDEERVTEHLRNINAKIRCKEYNPESQGAEIVGVMFEGAEIVGVMLKYVVCYSILNSLSEVSSKNKVLMFPLLLDDQLLANEFQFFIEAVDESHEVTLSSNQQYPGIYALLFLKSGRARAVGFRLAGCMGKLRRAADLESIQALLRKYIGFLEADVLPSVSDMLRPRVQHERINVWNGFKTLLGFLEAEALEDGILEKYPIFLSIVLNHVSDDTAEFSFAVACLRTLFEMLGCKLWLRTTLSPSMMRNTLLGQCFHTRNEKSHKEIFDLFLPFLQISLLIVHRGYMLNPPCPPSECAHMWGPSLVNSLMDSSLHSSLRQPAFDLINTIIVSDASALVSLKLKNRTSTCQSSTHQVFVVDEDEQLFSHDVEEKDDNCWSEFSTQNKLTSFECTEWACIPMLWFEVLIKIEPSMLPISFSKAVFWALSHISLLEFASMMELSSSIEEWLSVNAREISSSFGWEIPTGTDDGGDGKECRNSVRASSRTLVLTKTLKRFAAHFVLQVERHELHKQWTWMPKMAESLILLIINPDDGIRQVDRVILEHVSRTRGLTSGLQFLCSSATSMSAIFSGLRFVLQQVLTDSLVENFHNLHHLFFIIRKLLKEVVTANLISFKEDFKSENHAFHGGFLHQPCFEDLPDTSDGNSGTIVDMKSWEKFCCSLSAVVWPSIVKCLKNGKELINSKSCQMTSVRLLEALPAVFESLSFSSPELSGNLACLTYDILDPKWLSDLVEWGRSSLIVVSRHWKQCTLTLLNHLKNSRTLRISCNLDVIQEIMLQATVPIDNLKERVRQLKISLTQEASENKVQRGMLLFSEPFREKQTVPKTCLYDDHVSAGVTLLQSAKNENVIVLSDDEIEETVSPDFIGIGNSSDHHKQTDTTLPSDNLQNFSSKISPTNTQLSSHNIPLNDAFSGNMVSSESSTSASTPLIPLKNLGADKEITKSSNTSEDISSVRKDKSVSQAKMPSAKKISLLKEKDAVAIKELIREDDDILEHALNRPTHSKLFPTKQSISVPRRQVVPLQLPTKNKVGFLNRKESGIRRLKPPKLDDWYRPILELDYFSLVGLTSGIDDGKSSTRLKKVPLCFESSSHYVQIFRPLVLEEFKAQLHNARLETSTEDMCCNNLSIVSVERVDDFHLIRGCLDSTQSVASRMCTENDLVLLTKEPLQNCAQNVHVLGKVERREKNDKSYSIVLVIRLYLPNGSSRFNKVRRLLIERSKWFLSRLMSITPQLREFQALSSLNDIPVLPIILNPLNHAAGYLGSKKFLEKLSHSLQKILISSYNDSQLQAISFAIGSSESKENFEFSLIQGPPGTGKTKTIVAIVSAWLALPKNYCSRISSMRSVSTSNESHQKKTPISQSAAVAKAWQDAAFAKQLINNAENDSSAPTERSPRGRILVCAQSNAAVDELVSRISEGLYGNDGKAYRPYLVRVGNLKTVHPSSLPFFIDTLVDRQLVEEMNNQTGGKNDNIVEASSSLRAKLEKIVDNIRYYESKRAKIEENELNTNDLNVDKSLKKIDSLEMSDAAIGAKLNMLYGQKKAICADLAAAHTREKKVSEESWSLKRKIRKSILKEAEIVVTTLSGCGGDIYGVCSESASNNRFGVHSEHNLFDAVIIDEAAQALEPATLIPLQLLKSKGTKCIMVGDPKQLPATVFSDVASKFLYECSMFERLQRAGHPVIMLNEQHRMHPEICRFPSMHFYESKLLNGAKVADRSALFHENNYLSPYMFFDIADGHEHHGKNSSSVSLFNEAEAEAAVDILKFLNKRYPFEFTSRRIGVVTPYRSQLSLLRSRFSSVFGAEQISDMEFNTVDGFQGREVDILVLSTVRASGSSAETPKSSSNGIGFVADVRRMNVALTRAKFSLWVVGNARTLQTNVNWAAMIENSKERNLFISVTRPYSSIFTKAVSSSHKSSHSKLDLDSRHHNNTERGKNAERGNKFVRFRTKTGDELKHSISTNNEPSRGTVHSSSSNSIGPHKLGSSSLLSPVQAYEYPKNIVSREASRSERKPVKQCEDSADFENSVRKHSSCAILEDKSIHLEQNSNIGSLVEKAKTARRVSEIPRCNTPSQNSVSLASNESSQVQGSTHIADPGSLMIEPKTARRFSETPRCNTSSPDAVSLASNESSQGQGRRKKADPGSLMKKAKTARRFSENPRCNTSSQSSSCPASNGSSPGSSKISDSKPCVVQEPKDLIARRKRQRADVEALLSSALISSKKPGASSKPTSPVENSYSNTTRKRITKSDIV</sequence>
<dbReference type="InterPro" id="IPR047187">
    <property type="entry name" value="SF1_C_Upf1"/>
</dbReference>
<proteinExistence type="predicted"/>
<feature type="compositionally biased region" description="Polar residues" evidence="5">
    <location>
        <begin position="2371"/>
        <end position="2384"/>
    </location>
</feature>
<dbReference type="GO" id="GO:0016787">
    <property type="term" value="F:hydrolase activity"/>
    <property type="evidence" value="ECO:0007669"/>
    <property type="project" value="UniProtKB-KW"/>
</dbReference>
<dbReference type="EMBL" id="JACMSC010000013">
    <property type="protein sequence ID" value="KAG6494188.1"/>
    <property type="molecule type" value="Genomic_DNA"/>
</dbReference>
<dbReference type="Gene3D" id="3.40.50.300">
    <property type="entry name" value="P-loop containing nucleotide triphosphate hydrolases"/>
    <property type="match status" value="2"/>
</dbReference>
<keyword evidence="4" id="KW-0067">ATP-binding</keyword>
<dbReference type="Pfam" id="PF13087">
    <property type="entry name" value="AAA_12"/>
    <property type="match status" value="1"/>
</dbReference>
<dbReference type="SUPFAM" id="SSF52540">
    <property type="entry name" value="P-loop containing nucleoside triphosphate hydrolases"/>
    <property type="match status" value="1"/>
</dbReference>
<dbReference type="InterPro" id="IPR041679">
    <property type="entry name" value="DNA2/NAM7-like_C"/>
</dbReference>
<dbReference type="GO" id="GO:0005524">
    <property type="term" value="F:ATP binding"/>
    <property type="evidence" value="ECO:0007669"/>
    <property type="project" value="UniProtKB-KW"/>
</dbReference>
<feature type="region of interest" description="Disordered" evidence="5">
    <location>
        <begin position="2213"/>
        <end position="2395"/>
    </location>
</feature>